<dbReference type="InterPro" id="IPR023346">
    <property type="entry name" value="Lysozyme-like_dom_sf"/>
</dbReference>
<dbReference type="FunFam" id="3.30.20.10:FF:000001">
    <property type="entry name" value="Endochitinase (Chitinase)"/>
    <property type="match status" value="1"/>
</dbReference>
<evidence type="ECO:0000256" key="3">
    <source>
        <dbReference type="SAM" id="SignalP"/>
    </source>
</evidence>
<dbReference type="InterPro" id="IPR035992">
    <property type="entry name" value="Ricin_B-like_lectins"/>
</dbReference>
<dbReference type="GO" id="GO:0006952">
    <property type="term" value="P:defense response"/>
    <property type="evidence" value="ECO:0007669"/>
    <property type="project" value="UniProtKB-KW"/>
</dbReference>
<evidence type="ECO:0000259" key="4">
    <source>
        <dbReference type="SMART" id="SM00458"/>
    </source>
</evidence>
<dbReference type="SMART" id="SM00458">
    <property type="entry name" value="RICIN"/>
    <property type="match status" value="1"/>
</dbReference>
<keyword evidence="1" id="KW-0611">Plant defense</keyword>
<dbReference type="Gene3D" id="3.30.20.10">
    <property type="entry name" value="Endochitinase, domain 2"/>
    <property type="match status" value="1"/>
</dbReference>
<dbReference type="SUPFAM" id="SSF50370">
    <property type="entry name" value="Ricin B-like lectins"/>
    <property type="match status" value="1"/>
</dbReference>
<feature type="signal peptide" evidence="3">
    <location>
        <begin position="1"/>
        <end position="28"/>
    </location>
</feature>
<feature type="chain" id="PRO_5039442541" evidence="3">
    <location>
        <begin position="29"/>
        <end position="376"/>
    </location>
</feature>
<dbReference type="Gene3D" id="2.80.10.50">
    <property type="match status" value="2"/>
</dbReference>
<dbReference type="CDD" id="cd00325">
    <property type="entry name" value="chitinase_GH19"/>
    <property type="match status" value="1"/>
</dbReference>
<evidence type="ECO:0000313" key="5">
    <source>
        <dbReference type="EMBL" id="TWG11337.1"/>
    </source>
</evidence>
<evidence type="ECO:0000256" key="2">
    <source>
        <dbReference type="ARBA" id="ARBA00023157"/>
    </source>
</evidence>
<keyword evidence="2" id="KW-1015">Disulfide bond</keyword>
<proteinExistence type="predicted"/>
<dbReference type="InterPro" id="IPR000772">
    <property type="entry name" value="Ricin_B_lectin"/>
</dbReference>
<protein>
    <submittedName>
        <fullName evidence="5">Putative chitinase</fullName>
    </submittedName>
</protein>
<dbReference type="Pfam" id="PF00182">
    <property type="entry name" value="Glyco_hydro_19"/>
    <property type="match status" value="1"/>
</dbReference>
<dbReference type="RefSeq" id="WP_122978269.1">
    <property type="nucleotide sequence ID" value="NZ_BOMX01000149.1"/>
</dbReference>
<dbReference type="GO" id="GO:0006032">
    <property type="term" value="P:chitin catabolic process"/>
    <property type="evidence" value="ECO:0007669"/>
    <property type="project" value="InterPro"/>
</dbReference>
<dbReference type="Gene3D" id="1.10.530.10">
    <property type="match status" value="1"/>
</dbReference>
<dbReference type="AlphaFoldDB" id="A0A561VIC4"/>
<dbReference type="PROSITE" id="PS50231">
    <property type="entry name" value="RICIN_B_LECTIN"/>
    <property type="match status" value="1"/>
</dbReference>
<organism evidence="5 6">
    <name type="scientific">Actinoplanes teichomyceticus</name>
    <dbReference type="NCBI Taxonomy" id="1867"/>
    <lineage>
        <taxon>Bacteria</taxon>
        <taxon>Bacillati</taxon>
        <taxon>Actinomycetota</taxon>
        <taxon>Actinomycetes</taxon>
        <taxon>Micromonosporales</taxon>
        <taxon>Micromonosporaceae</taxon>
        <taxon>Actinoplanes</taxon>
    </lineage>
</organism>
<evidence type="ECO:0000313" key="6">
    <source>
        <dbReference type="Proteomes" id="UP000320239"/>
    </source>
</evidence>
<feature type="domain" description="Ricin B lectin" evidence="4">
    <location>
        <begin position="39"/>
        <end position="163"/>
    </location>
</feature>
<keyword evidence="6" id="KW-1185">Reference proteome</keyword>
<evidence type="ECO:0000256" key="1">
    <source>
        <dbReference type="ARBA" id="ARBA00022821"/>
    </source>
</evidence>
<comment type="caution">
    <text evidence="5">The sequence shown here is derived from an EMBL/GenBank/DDBJ whole genome shotgun (WGS) entry which is preliminary data.</text>
</comment>
<gene>
    <name evidence="5" type="ORF">FHX34_10667</name>
</gene>
<dbReference type="SUPFAM" id="SSF53955">
    <property type="entry name" value="Lysozyme-like"/>
    <property type="match status" value="1"/>
</dbReference>
<reference evidence="5 6" key="1">
    <citation type="submission" date="2019-06" db="EMBL/GenBank/DDBJ databases">
        <title>Sequencing the genomes of 1000 actinobacteria strains.</title>
        <authorList>
            <person name="Klenk H.-P."/>
        </authorList>
    </citation>
    <scope>NUCLEOTIDE SEQUENCE [LARGE SCALE GENOMIC DNA]</scope>
    <source>
        <strain evidence="5 6">DSM 43866</strain>
    </source>
</reference>
<dbReference type="EMBL" id="VIWY01000006">
    <property type="protein sequence ID" value="TWG11337.1"/>
    <property type="molecule type" value="Genomic_DNA"/>
</dbReference>
<dbReference type="Proteomes" id="UP000320239">
    <property type="component" value="Unassembled WGS sequence"/>
</dbReference>
<accession>A0A561VIC4</accession>
<dbReference type="GO" id="GO:0016998">
    <property type="term" value="P:cell wall macromolecule catabolic process"/>
    <property type="evidence" value="ECO:0007669"/>
    <property type="project" value="InterPro"/>
</dbReference>
<keyword evidence="3" id="KW-0732">Signal</keyword>
<dbReference type="InterPro" id="IPR000726">
    <property type="entry name" value="Glyco_hydro_19_cat"/>
</dbReference>
<dbReference type="GO" id="GO:0004568">
    <property type="term" value="F:chitinase activity"/>
    <property type="evidence" value="ECO:0007669"/>
    <property type="project" value="InterPro"/>
</dbReference>
<sequence length="376" mass="39323">MRSLPPRGTGKVLLSAILSLTTAGALLAVTGRAASAAATGQITGLAGKCIGAAGGNTANGTAIDLYSCVGDPTQQWTLPGDGTIRTAGKCMDVSGAGTTDGTKVQLWDCNGTPAQQWIHSSARDLVNPHANKCLDLTGNSAADFTVTQIWTCTGGANQKWTVPAGTPSDPGGFVVTEAQFNQMFPGRNGFYSYSGLVAAMRAYPQFATTGSATVRRQEAAAFLANVHHETGGLQYVVEQNTANYPHYCDWGQPYGCPAGQAAYYGRGPIQLSWNFNYKAAGDALGIDLLTNPWLVQNDAAVAWKTGLWFWMTSTGAGSMTAHNAMVGGAGFGQTIRTINGSLECNGANPAQVQSRVDAYQRFTQILGVPAGNNLYC</sequence>
<dbReference type="PANTHER" id="PTHR22595:SF79">
    <property type="entry name" value="CHITINASE 12"/>
    <property type="match status" value="1"/>
</dbReference>
<dbReference type="Pfam" id="PF00652">
    <property type="entry name" value="Ricin_B_lectin"/>
    <property type="match status" value="1"/>
</dbReference>
<dbReference type="PANTHER" id="PTHR22595">
    <property type="entry name" value="CHITINASE-RELATED"/>
    <property type="match status" value="1"/>
</dbReference>
<name>A0A561VIC4_ACTTI</name>